<reference evidence="7" key="1">
    <citation type="journal article" date="2017" name="Genome Biol.">
        <title>Comparative genomics reveals high biological diversity and specific adaptations in the industrially and medically important fungal genus Aspergillus.</title>
        <authorList>
            <person name="de Vries R.P."/>
            <person name="Riley R."/>
            <person name="Wiebenga A."/>
            <person name="Aguilar-Osorio G."/>
            <person name="Amillis S."/>
            <person name="Uchima C.A."/>
            <person name="Anderluh G."/>
            <person name="Asadollahi M."/>
            <person name="Askin M."/>
            <person name="Barry K."/>
            <person name="Battaglia E."/>
            <person name="Bayram O."/>
            <person name="Benocci T."/>
            <person name="Braus-Stromeyer S.A."/>
            <person name="Caldana C."/>
            <person name="Canovas D."/>
            <person name="Cerqueira G.C."/>
            <person name="Chen F."/>
            <person name="Chen W."/>
            <person name="Choi C."/>
            <person name="Clum A."/>
            <person name="Dos Santos R.A."/>
            <person name="Damasio A.R."/>
            <person name="Diallinas G."/>
            <person name="Emri T."/>
            <person name="Fekete E."/>
            <person name="Flipphi M."/>
            <person name="Freyberg S."/>
            <person name="Gallo A."/>
            <person name="Gournas C."/>
            <person name="Habgood R."/>
            <person name="Hainaut M."/>
            <person name="Harispe M.L."/>
            <person name="Henrissat B."/>
            <person name="Hilden K.S."/>
            <person name="Hope R."/>
            <person name="Hossain A."/>
            <person name="Karabika E."/>
            <person name="Karaffa L."/>
            <person name="Karanyi Z."/>
            <person name="Krasevec N."/>
            <person name="Kuo A."/>
            <person name="Kusch H."/>
            <person name="LaButti K."/>
            <person name="Lagendijk E.L."/>
            <person name="Lapidus A."/>
            <person name="Levasseur A."/>
            <person name="Lindquist E."/>
            <person name="Lipzen A."/>
            <person name="Logrieco A.F."/>
            <person name="MacCabe A."/>
            <person name="Maekelae M.R."/>
            <person name="Malavazi I."/>
            <person name="Melin P."/>
            <person name="Meyer V."/>
            <person name="Mielnichuk N."/>
            <person name="Miskei M."/>
            <person name="Molnar A.P."/>
            <person name="Mule G."/>
            <person name="Ngan C.Y."/>
            <person name="Orejas M."/>
            <person name="Orosz E."/>
            <person name="Ouedraogo J.P."/>
            <person name="Overkamp K.M."/>
            <person name="Park H.-S."/>
            <person name="Perrone G."/>
            <person name="Piumi F."/>
            <person name="Punt P.J."/>
            <person name="Ram A.F."/>
            <person name="Ramon A."/>
            <person name="Rauscher S."/>
            <person name="Record E."/>
            <person name="Riano-Pachon D.M."/>
            <person name="Robert V."/>
            <person name="Roehrig J."/>
            <person name="Ruller R."/>
            <person name="Salamov A."/>
            <person name="Salih N.S."/>
            <person name="Samson R.A."/>
            <person name="Sandor E."/>
            <person name="Sanguinetti M."/>
            <person name="Schuetze T."/>
            <person name="Sepcic K."/>
            <person name="Shelest E."/>
            <person name="Sherlock G."/>
            <person name="Sophianopoulou V."/>
            <person name="Squina F.M."/>
            <person name="Sun H."/>
            <person name="Susca A."/>
            <person name="Todd R.B."/>
            <person name="Tsang A."/>
            <person name="Unkles S.E."/>
            <person name="van de Wiele N."/>
            <person name="van Rossen-Uffink D."/>
            <person name="Oliveira J.V."/>
            <person name="Vesth T.C."/>
            <person name="Visser J."/>
            <person name="Yu J.-H."/>
            <person name="Zhou M."/>
            <person name="Andersen M.R."/>
            <person name="Archer D.B."/>
            <person name="Baker S.E."/>
            <person name="Benoit I."/>
            <person name="Brakhage A.A."/>
            <person name="Braus G.H."/>
            <person name="Fischer R."/>
            <person name="Frisvad J.C."/>
            <person name="Goldman G.H."/>
            <person name="Houbraken J."/>
            <person name="Oakley B."/>
            <person name="Pocsi I."/>
            <person name="Scazzocchio C."/>
            <person name="Seiboth B."/>
            <person name="vanKuyk P.A."/>
            <person name="Wortman J."/>
            <person name="Dyer P.S."/>
            <person name="Grigoriev I.V."/>
        </authorList>
    </citation>
    <scope>NUCLEOTIDE SEQUENCE [LARGE SCALE GENOMIC DNA]</scope>
    <source>
        <strain evidence="7">ITEM 5010</strain>
    </source>
</reference>
<dbReference type="PANTHER" id="PTHR13390">
    <property type="entry name" value="LIPASE"/>
    <property type="match status" value="1"/>
</dbReference>
<dbReference type="STRING" id="602072.A0A1R3RE19"/>
<keyword evidence="7" id="KW-1185">Reference proteome</keyword>
<dbReference type="InterPro" id="IPR029058">
    <property type="entry name" value="AB_hydrolase_fold"/>
</dbReference>
<dbReference type="VEuPathDB" id="FungiDB:ASPCADRAFT_174530"/>
<evidence type="ECO:0000256" key="3">
    <source>
        <dbReference type="ARBA" id="ARBA00022677"/>
    </source>
</evidence>
<gene>
    <name evidence="6" type="ORF">ASPCADRAFT_174530</name>
</gene>
<name>A0A1R3RE19_ASPC5</name>
<dbReference type="GO" id="GO:0005811">
    <property type="term" value="C:lipid droplet"/>
    <property type="evidence" value="ECO:0007669"/>
    <property type="project" value="UniProtKB-SubCell"/>
</dbReference>
<dbReference type="GO" id="GO:0016298">
    <property type="term" value="F:lipase activity"/>
    <property type="evidence" value="ECO:0007669"/>
    <property type="project" value="InterPro"/>
</dbReference>
<proteinExistence type="inferred from homology"/>
<keyword evidence="3" id="KW-0551">Lipid droplet</keyword>
<dbReference type="PANTHER" id="PTHR13390:SF0">
    <property type="entry name" value="LIPID DROPLET-ASSOCIATED HYDROLASE"/>
    <property type="match status" value="1"/>
</dbReference>
<dbReference type="Proteomes" id="UP000188318">
    <property type="component" value="Unassembled WGS sequence"/>
</dbReference>
<dbReference type="Gene3D" id="3.40.50.1820">
    <property type="entry name" value="alpha/beta hydrolase"/>
    <property type="match status" value="1"/>
</dbReference>
<comment type="similarity">
    <text evidence="2">Belongs to the AB hydrolase superfamily. LDAH family.</text>
</comment>
<feature type="region of interest" description="Disordered" evidence="5">
    <location>
        <begin position="1"/>
        <end position="24"/>
    </location>
</feature>
<comment type="subcellular location">
    <subcellularLocation>
        <location evidence="1">Lipid droplet</location>
    </subcellularLocation>
</comment>
<accession>A0A1R3RE19</accession>
<dbReference type="SUPFAM" id="SSF53474">
    <property type="entry name" value="alpha/beta-Hydrolases"/>
    <property type="match status" value="1"/>
</dbReference>
<dbReference type="AlphaFoldDB" id="A0A1R3RE19"/>
<protein>
    <recommendedName>
        <fullName evidence="8">AB hydrolase-1 domain-containing protein</fullName>
    </recommendedName>
</protein>
<keyword evidence="4" id="KW-0378">Hydrolase</keyword>
<organism evidence="6 7">
    <name type="scientific">Aspergillus carbonarius (strain ITEM 5010)</name>
    <dbReference type="NCBI Taxonomy" id="602072"/>
    <lineage>
        <taxon>Eukaryota</taxon>
        <taxon>Fungi</taxon>
        <taxon>Dikarya</taxon>
        <taxon>Ascomycota</taxon>
        <taxon>Pezizomycotina</taxon>
        <taxon>Eurotiomycetes</taxon>
        <taxon>Eurotiomycetidae</taxon>
        <taxon>Eurotiales</taxon>
        <taxon>Aspergillaceae</taxon>
        <taxon>Aspergillus</taxon>
        <taxon>Aspergillus subgen. Circumdati</taxon>
    </lineage>
</organism>
<dbReference type="OrthoDB" id="448051at2759"/>
<evidence type="ECO:0000256" key="4">
    <source>
        <dbReference type="ARBA" id="ARBA00022801"/>
    </source>
</evidence>
<dbReference type="EMBL" id="KV907506">
    <property type="protein sequence ID" value="OOF92730.1"/>
    <property type="molecule type" value="Genomic_DNA"/>
</dbReference>
<evidence type="ECO:0000313" key="7">
    <source>
        <dbReference type="Proteomes" id="UP000188318"/>
    </source>
</evidence>
<dbReference type="OMA" id="LIGYYHT"/>
<dbReference type="GO" id="GO:0019915">
    <property type="term" value="P:lipid storage"/>
    <property type="evidence" value="ECO:0007669"/>
    <property type="project" value="InterPro"/>
</dbReference>
<sequence>MSPLALQPHVTPDSFLHTTSPPRTPANPPLTPVLVYFISGNPGLISYYHPFLTLLSDKLQALSSKQEKPHAFHIHGHSLAGFEVSPPDAPTPDHYHDVEEQIRFIQARLDNFVQGMQTPPATSQPRVILMGHSVGTYIAMEVIRRHRERSPSAPIDFDIIGGVMLFPTVMDIAKSPAGKHLTNLLYFIPHLALVVSFLARILTTLLPRFALRALVKGFMGSPPTQAVDTTCAFLKSRRGVRQALHMAADEMRTITADKWADDVWGISSSAEENLTRMVFYFGRNDHWVAEQTREEIIEAKGKGGGEGEGGPKMVVCEDGLPHAFCLRHSDVAAAKVAGMVMDIVAD</sequence>
<evidence type="ECO:0000256" key="2">
    <source>
        <dbReference type="ARBA" id="ARBA00008300"/>
    </source>
</evidence>
<evidence type="ECO:0000256" key="1">
    <source>
        <dbReference type="ARBA" id="ARBA00004502"/>
    </source>
</evidence>
<evidence type="ECO:0000313" key="6">
    <source>
        <dbReference type="EMBL" id="OOF92730.1"/>
    </source>
</evidence>
<evidence type="ECO:0008006" key="8">
    <source>
        <dbReference type="Google" id="ProtNLM"/>
    </source>
</evidence>
<dbReference type="Pfam" id="PF10230">
    <property type="entry name" value="LIDHydrolase"/>
    <property type="match status" value="1"/>
</dbReference>
<dbReference type="InterPro" id="IPR019363">
    <property type="entry name" value="LDAH"/>
</dbReference>
<evidence type="ECO:0000256" key="5">
    <source>
        <dbReference type="SAM" id="MobiDB-lite"/>
    </source>
</evidence>